<feature type="region of interest" description="Disordered" evidence="2">
    <location>
        <begin position="409"/>
        <end position="429"/>
    </location>
</feature>
<protein>
    <submittedName>
        <fullName evidence="3">Uncharacterized protein</fullName>
    </submittedName>
</protein>
<dbReference type="GO" id="GO:0051301">
    <property type="term" value="P:cell division"/>
    <property type="evidence" value="ECO:0007669"/>
    <property type="project" value="InterPro"/>
</dbReference>
<feature type="compositionally biased region" description="Low complexity" evidence="2">
    <location>
        <begin position="420"/>
        <end position="429"/>
    </location>
</feature>
<dbReference type="PANTHER" id="PTHR14778">
    <property type="entry name" value="KINETOCHORE-ASSOCIATED PROTEIN DSN1 HOMOLOG"/>
    <property type="match status" value="1"/>
</dbReference>
<proteinExistence type="predicted"/>
<feature type="compositionally biased region" description="Basic residues" evidence="2">
    <location>
        <begin position="227"/>
        <end position="239"/>
    </location>
</feature>
<feature type="compositionally biased region" description="Low complexity" evidence="2">
    <location>
        <begin position="173"/>
        <end position="183"/>
    </location>
</feature>
<feature type="compositionally biased region" description="Polar residues" evidence="2">
    <location>
        <begin position="409"/>
        <end position="419"/>
    </location>
</feature>
<dbReference type="GO" id="GO:0007059">
    <property type="term" value="P:chromosome segregation"/>
    <property type="evidence" value="ECO:0007669"/>
    <property type="project" value="InterPro"/>
</dbReference>
<dbReference type="GO" id="GO:0000444">
    <property type="term" value="C:MIS12/MIND type complex"/>
    <property type="evidence" value="ECO:0007669"/>
    <property type="project" value="InterPro"/>
</dbReference>
<feature type="coiled-coil region" evidence="1">
    <location>
        <begin position="344"/>
        <end position="371"/>
    </location>
</feature>
<dbReference type="PANTHER" id="PTHR14778:SF2">
    <property type="entry name" value="KINETOCHORE-ASSOCIATED PROTEIN DSN1 HOMOLOG"/>
    <property type="match status" value="1"/>
</dbReference>
<dbReference type="InterPro" id="IPR013218">
    <property type="entry name" value="Dsn1/Mis13"/>
</dbReference>
<dbReference type="OrthoDB" id="3364649at2759"/>
<keyword evidence="1" id="KW-0175">Coiled coil</keyword>
<keyword evidence="4" id="KW-1185">Reference proteome</keyword>
<reference evidence="3" key="1">
    <citation type="journal article" date="2020" name="Stud. Mycol.">
        <title>101 Dothideomycetes genomes: a test case for predicting lifestyles and emergence of pathogens.</title>
        <authorList>
            <person name="Haridas S."/>
            <person name="Albert R."/>
            <person name="Binder M."/>
            <person name="Bloem J."/>
            <person name="Labutti K."/>
            <person name="Salamov A."/>
            <person name="Andreopoulos B."/>
            <person name="Baker S."/>
            <person name="Barry K."/>
            <person name="Bills G."/>
            <person name="Bluhm B."/>
            <person name="Cannon C."/>
            <person name="Castanera R."/>
            <person name="Culley D."/>
            <person name="Daum C."/>
            <person name="Ezra D."/>
            <person name="Gonzalez J."/>
            <person name="Henrissat B."/>
            <person name="Kuo A."/>
            <person name="Liang C."/>
            <person name="Lipzen A."/>
            <person name="Lutzoni F."/>
            <person name="Magnuson J."/>
            <person name="Mondo S."/>
            <person name="Nolan M."/>
            <person name="Ohm R."/>
            <person name="Pangilinan J."/>
            <person name="Park H.-J."/>
            <person name="Ramirez L."/>
            <person name="Alfaro M."/>
            <person name="Sun H."/>
            <person name="Tritt A."/>
            <person name="Yoshinaga Y."/>
            <person name="Zwiers L.-H."/>
            <person name="Turgeon B."/>
            <person name="Goodwin S."/>
            <person name="Spatafora J."/>
            <person name="Crous P."/>
            <person name="Grigoriev I."/>
        </authorList>
    </citation>
    <scope>NUCLEOTIDE SEQUENCE</scope>
    <source>
        <strain evidence="3">CBS 690.94</strain>
    </source>
</reference>
<dbReference type="Pfam" id="PF08202">
    <property type="entry name" value="MIS13"/>
    <property type="match status" value="1"/>
</dbReference>
<dbReference type="Proteomes" id="UP000799764">
    <property type="component" value="Unassembled WGS sequence"/>
</dbReference>
<gene>
    <name evidence="3" type="ORF">P171DRAFT_398611</name>
</gene>
<organism evidence="3 4">
    <name type="scientific">Karstenula rhodostoma CBS 690.94</name>
    <dbReference type="NCBI Taxonomy" id="1392251"/>
    <lineage>
        <taxon>Eukaryota</taxon>
        <taxon>Fungi</taxon>
        <taxon>Dikarya</taxon>
        <taxon>Ascomycota</taxon>
        <taxon>Pezizomycotina</taxon>
        <taxon>Dothideomycetes</taxon>
        <taxon>Pleosporomycetidae</taxon>
        <taxon>Pleosporales</taxon>
        <taxon>Massarineae</taxon>
        <taxon>Didymosphaeriaceae</taxon>
        <taxon>Karstenula</taxon>
    </lineage>
</organism>
<evidence type="ECO:0000313" key="3">
    <source>
        <dbReference type="EMBL" id="KAF2438558.1"/>
    </source>
</evidence>
<evidence type="ECO:0000256" key="1">
    <source>
        <dbReference type="SAM" id="Coils"/>
    </source>
</evidence>
<accession>A0A9P4P8B1</accession>
<feature type="region of interest" description="Disordered" evidence="2">
    <location>
        <begin position="1"/>
        <end position="36"/>
    </location>
</feature>
<sequence length="518" mass="56613">MTAVFARSPLHPLPMATNRATARRRSARTAFEDDDAPVVKRAKTEVTAMAKKTNGAARKAAKTAYDEDDDGFQFTRRTSRRTTKAQPAPEPIPEEPSKPPPARRKKSLAVPEPEPEQSAPQRKRRSARLSGDKEHLDQIDGSADAAKAAPKRAKKTAPVEKVKKKQVTPAPEPQAEAKAAPAPVQTPKLDGLNVAKKRDGATKIMLPFADTPVINRNKEMRKGGKDGHRRSSTGLRGRRASSLIDSGMSNALPHSEVEVRDFYKYIEQSLPEPRRMKQLLTWCGSRALPEKPSGNVKNANAIMAARAIQQELIDDIASRPELSDWFSREETAPPTVVKKPNPQNVKNQATLEEFEQEVKRLEEEKAAWEALAAFPDPLPAPSIQTGTPTFADIDASLLDSEQASILAALQSSQPPQTAESSSNPSSSTFTFTFTTPTALQVHLEKLSLSLEPNIDLFADGVHKMEQYRNTAERVADRVLGTASKRLEERDKESKAKVGSEGIGVGDVLRGLAGVLKES</sequence>
<name>A0A9P4P8B1_9PLEO</name>
<feature type="region of interest" description="Disordered" evidence="2">
    <location>
        <begin position="50"/>
        <end position="192"/>
    </location>
</feature>
<dbReference type="EMBL" id="MU001512">
    <property type="protein sequence ID" value="KAF2438558.1"/>
    <property type="molecule type" value="Genomic_DNA"/>
</dbReference>
<comment type="caution">
    <text evidence="3">The sequence shown here is derived from an EMBL/GenBank/DDBJ whole genome shotgun (WGS) entry which is preliminary data.</text>
</comment>
<dbReference type="AlphaFoldDB" id="A0A9P4P8B1"/>
<evidence type="ECO:0000256" key="2">
    <source>
        <dbReference type="SAM" id="MobiDB-lite"/>
    </source>
</evidence>
<evidence type="ECO:0000313" key="4">
    <source>
        <dbReference type="Proteomes" id="UP000799764"/>
    </source>
</evidence>
<feature type="region of interest" description="Disordered" evidence="2">
    <location>
        <begin position="218"/>
        <end position="239"/>
    </location>
</feature>